<keyword evidence="1" id="KW-1133">Transmembrane helix</keyword>
<organism evidence="2">
    <name type="scientific">Wuchereria bancrofti</name>
    <dbReference type="NCBI Taxonomy" id="6293"/>
    <lineage>
        <taxon>Eukaryota</taxon>
        <taxon>Metazoa</taxon>
        <taxon>Ecdysozoa</taxon>
        <taxon>Nematoda</taxon>
        <taxon>Chromadorea</taxon>
        <taxon>Rhabditida</taxon>
        <taxon>Spirurina</taxon>
        <taxon>Spiruromorpha</taxon>
        <taxon>Filarioidea</taxon>
        <taxon>Onchocercidae</taxon>
        <taxon>Wuchereria</taxon>
    </lineage>
</organism>
<name>A0A1I8F101_WUCBA</name>
<evidence type="ECO:0000313" key="2">
    <source>
        <dbReference type="WBParaSite" id="maker-PairedContig_84-snap-gene-0.9-mRNA-1"/>
    </source>
</evidence>
<dbReference type="WBParaSite" id="maker-PairedContig_84-snap-gene-0.9-mRNA-1">
    <property type="protein sequence ID" value="maker-PairedContig_84-snap-gene-0.9-mRNA-1"/>
    <property type="gene ID" value="maker-PairedContig_84-snap-gene-0.9"/>
</dbReference>
<accession>A0A1I8F101</accession>
<sequence length="251" mass="29226">MNEKHRFSRHNNKMLSLQMPYFWYLFWFELLTVSQSYSIHNFIIHETRSGTLLEFVRLNNITLYNDTTNATSSVTVILLTNNPSQNFVQLKSLLPAKVKYINDRRTAREVKTPQVHVLIQPTHSTTLPGFIKFMTPTKKMNSSDIAKFVMLSMEIEKFIISPNIDKILCFPNQQVILMNTILGNYHSFTMYVVNWNESKNVKNLINDLNDKHGNNTDNNGITRMIAKELLNPIRCDLLFHGIINIDNVIKF</sequence>
<keyword evidence="1" id="KW-0812">Transmembrane</keyword>
<evidence type="ECO:0000256" key="1">
    <source>
        <dbReference type="SAM" id="Phobius"/>
    </source>
</evidence>
<protein>
    <submittedName>
        <fullName evidence="2">Uncharacterized protein</fullName>
    </submittedName>
</protein>
<reference evidence="2" key="1">
    <citation type="submission" date="2016-11" db="UniProtKB">
        <authorList>
            <consortium name="WormBaseParasite"/>
        </authorList>
    </citation>
    <scope>IDENTIFICATION</scope>
    <source>
        <strain evidence="2">pt0022</strain>
    </source>
</reference>
<proteinExistence type="predicted"/>
<keyword evidence="1" id="KW-0472">Membrane</keyword>
<dbReference type="AlphaFoldDB" id="A0A1I8F101"/>
<feature type="transmembrane region" description="Helical" evidence="1">
    <location>
        <begin position="21"/>
        <end position="39"/>
    </location>
</feature>